<dbReference type="EMBL" id="CP003587">
    <property type="protein sequence ID" value="AGY60739.1"/>
    <property type="molecule type" value="Genomic_DNA"/>
</dbReference>
<dbReference type="eggNOG" id="COG5450">
    <property type="taxonomic scope" value="Bacteria"/>
</dbReference>
<dbReference type="STRING" id="1183438.GKIL_4493"/>
<reference evidence="1 2" key="1">
    <citation type="journal article" date="2013" name="PLoS ONE">
        <title>Cultivation and Complete Genome Sequencing of Gloeobacter kilaueensis sp. nov., from a Lava Cave in Kilauea Caldera, Hawai'i.</title>
        <authorList>
            <person name="Saw J.H."/>
            <person name="Schatz M."/>
            <person name="Brown M.V."/>
            <person name="Kunkel D.D."/>
            <person name="Foster J.S."/>
            <person name="Shick H."/>
            <person name="Christensen S."/>
            <person name="Hou S."/>
            <person name="Wan X."/>
            <person name="Donachie S.P."/>
        </authorList>
    </citation>
    <scope>NUCLEOTIDE SEQUENCE [LARGE SCALE GENOMIC DNA]</scope>
    <source>
        <strain evidence="2">JS</strain>
    </source>
</reference>
<accession>U5QST9</accession>
<protein>
    <recommendedName>
        <fullName evidence="3">Antitoxin VapB32</fullName>
    </recommendedName>
</protein>
<dbReference type="KEGG" id="glj:GKIL_4493"/>
<gene>
    <name evidence="1" type="ORF">GKIL_4493</name>
</gene>
<dbReference type="Pfam" id="PF09957">
    <property type="entry name" value="VapB_antitoxin"/>
    <property type="match status" value="1"/>
</dbReference>
<evidence type="ECO:0000313" key="1">
    <source>
        <dbReference type="EMBL" id="AGY60739.1"/>
    </source>
</evidence>
<proteinExistence type="predicted"/>
<dbReference type="AlphaFoldDB" id="U5QST9"/>
<dbReference type="HOGENOM" id="CLU_179376_1_1_3"/>
<dbReference type="Proteomes" id="UP000017396">
    <property type="component" value="Chromosome"/>
</dbReference>
<dbReference type="InterPro" id="IPR019239">
    <property type="entry name" value="VapB_antitoxin"/>
</dbReference>
<keyword evidence="2" id="KW-1185">Reference proteome</keyword>
<evidence type="ECO:0008006" key="3">
    <source>
        <dbReference type="Google" id="ProtNLM"/>
    </source>
</evidence>
<name>U5QST9_GLOK1</name>
<organism evidence="1 2">
    <name type="scientific">Gloeobacter kilaueensis (strain ATCC BAA-2537 / CCAP 1431/1 / ULC 316 / JS1)</name>
    <dbReference type="NCBI Taxonomy" id="1183438"/>
    <lineage>
        <taxon>Bacteria</taxon>
        <taxon>Bacillati</taxon>
        <taxon>Cyanobacteriota</taxon>
        <taxon>Cyanophyceae</taxon>
        <taxon>Gloeobacterales</taxon>
        <taxon>Gloeobacteraceae</taxon>
        <taxon>Gloeobacter</taxon>
    </lineage>
</organism>
<evidence type="ECO:0000313" key="2">
    <source>
        <dbReference type="Proteomes" id="UP000017396"/>
    </source>
</evidence>
<sequence length="79" mass="8903">MMLSLTRRLGVYSVRTTITIDDELLARAAELMGPLERSALVREGLKALIERESAKRLARLDGTQPTLKAVPRRHQEMDS</sequence>